<evidence type="ECO:0000313" key="2">
    <source>
        <dbReference type="EMBL" id="MBX42763.1"/>
    </source>
</evidence>
<dbReference type="AlphaFoldDB" id="A0A2P2NJV1"/>
<organism evidence="2">
    <name type="scientific">Rhizophora mucronata</name>
    <name type="common">Asiatic mangrove</name>
    <dbReference type="NCBI Taxonomy" id="61149"/>
    <lineage>
        <taxon>Eukaryota</taxon>
        <taxon>Viridiplantae</taxon>
        <taxon>Streptophyta</taxon>
        <taxon>Embryophyta</taxon>
        <taxon>Tracheophyta</taxon>
        <taxon>Spermatophyta</taxon>
        <taxon>Magnoliopsida</taxon>
        <taxon>eudicotyledons</taxon>
        <taxon>Gunneridae</taxon>
        <taxon>Pentapetalae</taxon>
        <taxon>rosids</taxon>
        <taxon>fabids</taxon>
        <taxon>Malpighiales</taxon>
        <taxon>Rhizophoraceae</taxon>
        <taxon>Rhizophora</taxon>
    </lineage>
</organism>
<name>A0A2P2NJV1_RHIMU</name>
<feature type="signal peptide" evidence="1">
    <location>
        <begin position="1"/>
        <end position="18"/>
    </location>
</feature>
<keyword evidence="1" id="KW-0732">Signal</keyword>
<accession>A0A2P2NJV1</accession>
<reference evidence="2" key="1">
    <citation type="submission" date="2018-02" db="EMBL/GenBank/DDBJ databases">
        <title>Rhizophora mucronata_Transcriptome.</title>
        <authorList>
            <person name="Meera S.P."/>
            <person name="Sreeshan A."/>
            <person name="Augustine A."/>
        </authorList>
    </citation>
    <scope>NUCLEOTIDE SEQUENCE</scope>
    <source>
        <tissue evidence="2">Leaf</tissue>
    </source>
</reference>
<evidence type="ECO:0000256" key="1">
    <source>
        <dbReference type="SAM" id="SignalP"/>
    </source>
</evidence>
<sequence length="38" mass="4449">MPGCYHHREPMLCHLMLCAVFPTHTCMDMDMPKAKEQD</sequence>
<feature type="chain" id="PRO_5015166569" evidence="1">
    <location>
        <begin position="19"/>
        <end position="38"/>
    </location>
</feature>
<protein>
    <submittedName>
        <fullName evidence="2">Uncharacterized protein</fullName>
    </submittedName>
</protein>
<dbReference type="EMBL" id="GGEC01062279">
    <property type="protein sequence ID" value="MBX42763.1"/>
    <property type="molecule type" value="Transcribed_RNA"/>
</dbReference>
<proteinExistence type="predicted"/>